<comment type="caution">
    <text evidence="12">The sequence shown here is derived from an EMBL/GenBank/DDBJ whole genome shotgun (WGS) entry which is preliminary data.</text>
</comment>
<dbReference type="Proteomes" id="UP000679691">
    <property type="component" value="Unassembled WGS sequence"/>
</dbReference>
<keyword evidence="3 8" id="KW-1134">Transmembrane beta strand</keyword>
<reference evidence="12" key="1">
    <citation type="submission" date="2021-03" db="EMBL/GenBank/DDBJ databases">
        <authorList>
            <person name="Lu T."/>
            <person name="Wang Q."/>
            <person name="Han X."/>
        </authorList>
    </citation>
    <scope>NUCLEOTIDE SEQUENCE</scope>
    <source>
        <strain evidence="12">WQ 2009</strain>
    </source>
</reference>
<dbReference type="PROSITE" id="PS52016">
    <property type="entry name" value="TONB_DEPENDENT_REC_3"/>
    <property type="match status" value="1"/>
</dbReference>
<dbReference type="Pfam" id="PF00593">
    <property type="entry name" value="TonB_dep_Rec_b-barrel"/>
    <property type="match status" value="1"/>
</dbReference>
<dbReference type="InterPro" id="IPR012910">
    <property type="entry name" value="Plug_dom"/>
</dbReference>
<comment type="similarity">
    <text evidence="8 9">Belongs to the TonB-dependent receptor family.</text>
</comment>
<gene>
    <name evidence="12" type="ORF">J5U18_13370</name>
</gene>
<dbReference type="Gene3D" id="2.60.40.1120">
    <property type="entry name" value="Carboxypeptidase-like, regulatory domain"/>
    <property type="match status" value="1"/>
</dbReference>
<organism evidence="12 13">
    <name type="scientific">Rhinopithecimicrobium faecis</name>
    <dbReference type="NCBI Taxonomy" id="2820698"/>
    <lineage>
        <taxon>Bacteria</taxon>
        <taxon>Pseudomonadati</taxon>
        <taxon>Bacteroidota</taxon>
        <taxon>Sphingobacteriia</taxon>
        <taxon>Sphingobacteriales</taxon>
        <taxon>Sphingobacteriaceae</taxon>
        <taxon>Rhinopithecimicrobium</taxon>
    </lineage>
</organism>
<evidence type="ECO:0000256" key="5">
    <source>
        <dbReference type="ARBA" id="ARBA00023077"/>
    </source>
</evidence>
<sequence length="993" mass="109561">MKKQVRIVLISLFTLLNFSFAIGQQIEIRGSVSDQQSKETLAGVTISVQGTQQGTQTDERGNFSIFSGPNAQLLFSHVGYTSQLINVSNRTSIHIVLQAAETIDEVLIVGYGEQRRRISTQSVSTINESAFKNLPMQSPQQLLQGQAAGVNMINSSGVLGSEAQITVRGGSSISGGGRPLYVIDGVPLNVNGSSYSQAQGSSTNINPLLNIPANDIESFTVLKDASAIAIYGSRGSNGVILITTKRGNRTSKPRIQADFYQGISRPTALDDMMNASEFIDYRTKYLEANNLDVPTYPTTSFDWLDAIVRTGKVKNTNLSASGGNESQLFYLGGNYTQEDGFTIGNDMEKLSGRFNFEQQLSDKVKVGVNYNVSHVDMNRIGLENNTYAPITAAYLQIPYITPYDENGQFINTGFVANVLAITETGINKTVVNRSTGNAFIAWDIFKGLTAKSDWGVDRASFDSKYRSMELLSPGGYAYRNLNTDNKWLTTNTLNYSTTFGQDHNFSALLGQSFETSTLTQIIAESQGFVSDDLPNVGSGATPISAGESIYDWALYSLFARANYNYQEKYLFEASVRRDGSSRFGANKRYGTFYALAGGWILSNEKFFNKDNDYLQFLKLSASYGTAGNDNIGYYPYIGTFQGGQDYMGEPGISPSQVPNNNLGWEETAQLDIGISAKLFRVLDLQLNYYNKHTSELLLNVPYPYTTGFTSASQNVGTMRNRGFEVSLTSQNIAREHFSWTINFNIGFNKNTVLSLPTNEDEYGRNFIAGSTYQRAIEGHSRNSFYLIRYAGINPESGDAEWLDKDGNYTISPTAEDRVIVGKGDPTFQGGITNTLRYKNFDFSAFFNFTVGNNIYFEGYNFSDNIISGSYNKSQRLNDYHQNPGDIAYAPALNSVTVNSFHQHSSKLLFNGSYLRLKMVTLGYSLPQSWLQKSKVFQSARIYALGQNLWVLKDRNLEGDPEISANGASNGIIGQSFFAIPQAKSFTIGINLGL</sequence>
<dbReference type="NCBIfam" id="TIGR04057">
    <property type="entry name" value="SusC_RagA_signa"/>
    <property type="match status" value="1"/>
</dbReference>
<protein>
    <submittedName>
        <fullName evidence="12">TonB-dependent receptor</fullName>
    </submittedName>
</protein>
<dbReference type="AlphaFoldDB" id="A0A8T4HEG4"/>
<dbReference type="InterPro" id="IPR023996">
    <property type="entry name" value="TonB-dep_OMP_SusC/RagA"/>
</dbReference>
<dbReference type="SUPFAM" id="SSF56935">
    <property type="entry name" value="Porins"/>
    <property type="match status" value="1"/>
</dbReference>
<proteinExistence type="inferred from homology"/>
<evidence type="ECO:0000259" key="11">
    <source>
        <dbReference type="Pfam" id="PF07715"/>
    </source>
</evidence>
<keyword evidence="12" id="KW-0675">Receptor</keyword>
<evidence type="ECO:0000256" key="1">
    <source>
        <dbReference type="ARBA" id="ARBA00004571"/>
    </source>
</evidence>
<evidence type="ECO:0000256" key="8">
    <source>
        <dbReference type="PROSITE-ProRule" id="PRU01360"/>
    </source>
</evidence>
<evidence type="ECO:0000256" key="2">
    <source>
        <dbReference type="ARBA" id="ARBA00022448"/>
    </source>
</evidence>
<feature type="domain" description="TonB-dependent receptor plug" evidence="11">
    <location>
        <begin position="119"/>
        <end position="239"/>
    </location>
</feature>
<dbReference type="EMBL" id="JAGKSB010000022">
    <property type="protein sequence ID" value="MBP3944526.1"/>
    <property type="molecule type" value="Genomic_DNA"/>
</dbReference>
<dbReference type="NCBIfam" id="TIGR04056">
    <property type="entry name" value="OMP_RagA_SusC"/>
    <property type="match status" value="1"/>
</dbReference>
<keyword evidence="4 8" id="KW-0812">Transmembrane</keyword>
<feature type="domain" description="TonB-dependent receptor-like beta-barrel" evidence="10">
    <location>
        <begin position="449"/>
        <end position="860"/>
    </location>
</feature>
<evidence type="ECO:0000259" key="10">
    <source>
        <dbReference type="Pfam" id="PF00593"/>
    </source>
</evidence>
<keyword evidence="6 8" id="KW-0472">Membrane</keyword>
<evidence type="ECO:0000313" key="12">
    <source>
        <dbReference type="EMBL" id="MBP3944526.1"/>
    </source>
</evidence>
<evidence type="ECO:0000256" key="4">
    <source>
        <dbReference type="ARBA" id="ARBA00022692"/>
    </source>
</evidence>
<keyword evidence="2 8" id="KW-0813">Transport</keyword>
<dbReference type="Gene3D" id="2.170.130.10">
    <property type="entry name" value="TonB-dependent receptor, plug domain"/>
    <property type="match status" value="1"/>
</dbReference>
<comment type="subcellular location">
    <subcellularLocation>
        <location evidence="1 8">Cell outer membrane</location>
        <topology evidence="1 8">Multi-pass membrane protein</topology>
    </subcellularLocation>
</comment>
<evidence type="ECO:0000256" key="3">
    <source>
        <dbReference type="ARBA" id="ARBA00022452"/>
    </source>
</evidence>
<dbReference type="RefSeq" id="WP_353548040.1">
    <property type="nucleotide sequence ID" value="NZ_JAGKSB010000022.1"/>
</dbReference>
<dbReference type="InterPro" id="IPR039426">
    <property type="entry name" value="TonB-dep_rcpt-like"/>
</dbReference>
<name>A0A8T4HEG4_9SPHI</name>
<dbReference type="GO" id="GO:0009279">
    <property type="term" value="C:cell outer membrane"/>
    <property type="evidence" value="ECO:0007669"/>
    <property type="project" value="UniProtKB-SubCell"/>
</dbReference>
<keyword evidence="7 8" id="KW-0998">Cell outer membrane</keyword>
<evidence type="ECO:0000256" key="9">
    <source>
        <dbReference type="RuleBase" id="RU003357"/>
    </source>
</evidence>
<keyword evidence="13" id="KW-1185">Reference proteome</keyword>
<dbReference type="Pfam" id="PF13715">
    <property type="entry name" value="CarbopepD_reg_2"/>
    <property type="match status" value="1"/>
</dbReference>
<dbReference type="InterPro" id="IPR000531">
    <property type="entry name" value="Beta-barrel_TonB"/>
</dbReference>
<dbReference type="Gene3D" id="2.40.170.20">
    <property type="entry name" value="TonB-dependent receptor, beta-barrel domain"/>
    <property type="match status" value="1"/>
</dbReference>
<dbReference type="Pfam" id="PF07715">
    <property type="entry name" value="Plug"/>
    <property type="match status" value="1"/>
</dbReference>
<dbReference type="InterPro" id="IPR037066">
    <property type="entry name" value="Plug_dom_sf"/>
</dbReference>
<keyword evidence="5 9" id="KW-0798">TonB box</keyword>
<evidence type="ECO:0000256" key="6">
    <source>
        <dbReference type="ARBA" id="ARBA00023136"/>
    </source>
</evidence>
<dbReference type="InterPro" id="IPR008969">
    <property type="entry name" value="CarboxyPept-like_regulatory"/>
</dbReference>
<dbReference type="InterPro" id="IPR023997">
    <property type="entry name" value="TonB-dep_OMP_SusC/RagA_CS"/>
</dbReference>
<evidence type="ECO:0000256" key="7">
    <source>
        <dbReference type="ARBA" id="ARBA00023237"/>
    </source>
</evidence>
<dbReference type="InterPro" id="IPR036942">
    <property type="entry name" value="Beta-barrel_TonB_sf"/>
</dbReference>
<evidence type="ECO:0000313" key="13">
    <source>
        <dbReference type="Proteomes" id="UP000679691"/>
    </source>
</evidence>
<dbReference type="SUPFAM" id="SSF49464">
    <property type="entry name" value="Carboxypeptidase regulatory domain-like"/>
    <property type="match status" value="1"/>
</dbReference>
<accession>A0A8T4HEG4</accession>